<proteinExistence type="predicted"/>
<name>A0ACC0T494_POPTR</name>
<protein>
    <submittedName>
        <fullName evidence="1">Uncharacterized protein</fullName>
    </submittedName>
</protein>
<accession>A0ACC0T494</accession>
<feature type="non-terminal residue" evidence="1">
    <location>
        <position position="1"/>
    </location>
</feature>
<keyword evidence="2" id="KW-1185">Reference proteome</keyword>
<dbReference type="EMBL" id="CM009293">
    <property type="protein sequence ID" value="KAI9396376.1"/>
    <property type="molecule type" value="Genomic_DNA"/>
</dbReference>
<evidence type="ECO:0000313" key="1">
    <source>
        <dbReference type="EMBL" id="KAI9396376.1"/>
    </source>
</evidence>
<reference evidence="1 2" key="1">
    <citation type="journal article" date="2006" name="Science">
        <title>The genome of black cottonwood, Populus trichocarpa (Torr. &amp; Gray).</title>
        <authorList>
            <person name="Tuskan G.A."/>
            <person name="Difazio S."/>
            <person name="Jansson S."/>
            <person name="Bohlmann J."/>
            <person name="Grigoriev I."/>
            <person name="Hellsten U."/>
            <person name="Putnam N."/>
            <person name="Ralph S."/>
            <person name="Rombauts S."/>
            <person name="Salamov A."/>
            <person name="Schein J."/>
            <person name="Sterck L."/>
            <person name="Aerts A."/>
            <person name="Bhalerao R.R."/>
            <person name="Bhalerao R.P."/>
            <person name="Blaudez D."/>
            <person name="Boerjan W."/>
            <person name="Brun A."/>
            <person name="Brunner A."/>
            <person name="Busov V."/>
            <person name="Campbell M."/>
            <person name="Carlson J."/>
            <person name="Chalot M."/>
            <person name="Chapman J."/>
            <person name="Chen G.L."/>
            <person name="Cooper D."/>
            <person name="Coutinho P.M."/>
            <person name="Couturier J."/>
            <person name="Covert S."/>
            <person name="Cronk Q."/>
            <person name="Cunningham R."/>
            <person name="Davis J."/>
            <person name="Degroeve S."/>
            <person name="Dejardin A."/>
            <person name="Depamphilis C."/>
            <person name="Detter J."/>
            <person name="Dirks B."/>
            <person name="Dubchak I."/>
            <person name="Duplessis S."/>
            <person name="Ehlting J."/>
            <person name="Ellis B."/>
            <person name="Gendler K."/>
            <person name="Goodstein D."/>
            <person name="Gribskov M."/>
            <person name="Grimwood J."/>
            <person name="Groover A."/>
            <person name="Gunter L."/>
            <person name="Hamberger B."/>
            <person name="Heinze B."/>
            <person name="Helariutta Y."/>
            <person name="Henrissat B."/>
            <person name="Holligan D."/>
            <person name="Holt R."/>
            <person name="Huang W."/>
            <person name="Islam-Faridi N."/>
            <person name="Jones S."/>
            <person name="Jones-Rhoades M."/>
            <person name="Jorgensen R."/>
            <person name="Joshi C."/>
            <person name="Kangasjarvi J."/>
            <person name="Karlsson J."/>
            <person name="Kelleher C."/>
            <person name="Kirkpatrick R."/>
            <person name="Kirst M."/>
            <person name="Kohler A."/>
            <person name="Kalluri U."/>
            <person name="Larimer F."/>
            <person name="Leebens-Mack J."/>
            <person name="Leple J.C."/>
            <person name="Locascio P."/>
            <person name="Lou Y."/>
            <person name="Lucas S."/>
            <person name="Martin F."/>
            <person name="Montanini B."/>
            <person name="Napoli C."/>
            <person name="Nelson D.R."/>
            <person name="Nelson C."/>
            <person name="Nieminen K."/>
            <person name="Nilsson O."/>
            <person name="Pereda V."/>
            <person name="Peter G."/>
            <person name="Philippe R."/>
            <person name="Pilate G."/>
            <person name="Poliakov A."/>
            <person name="Razumovskaya J."/>
            <person name="Richardson P."/>
            <person name="Rinaldi C."/>
            <person name="Ritland K."/>
            <person name="Rouze P."/>
            <person name="Ryaboy D."/>
            <person name="Schmutz J."/>
            <person name="Schrader J."/>
            <person name="Segerman B."/>
            <person name="Shin H."/>
            <person name="Siddiqui A."/>
            <person name="Sterky F."/>
            <person name="Terry A."/>
            <person name="Tsai C.J."/>
            <person name="Uberbacher E."/>
            <person name="Unneberg P."/>
            <person name="Vahala J."/>
            <person name="Wall K."/>
            <person name="Wessler S."/>
            <person name="Yang G."/>
            <person name="Yin T."/>
            <person name="Douglas C."/>
            <person name="Marra M."/>
            <person name="Sandberg G."/>
            <person name="Van de Peer Y."/>
            <person name="Rokhsar D."/>
        </authorList>
    </citation>
    <scope>NUCLEOTIDE SEQUENCE [LARGE SCALE GENOMIC DNA]</scope>
    <source>
        <strain evidence="2">cv. Nisqually</strain>
    </source>
</reference>
<organism evidence="1 2">
    <name type="scientific">Populus trichocarpa</name>
    <name type="common">Western balsam poplar</name>
    <name type="synonym">Populus balsamifera subsp. trichocarpa</name>
    <dbReference type="NCBI Taxonomy" id="3694"/>
    <lineage>
        <taxon>Eukaryota</taxon>
        <taxon>Viridiplantae</taxon>
        <taxon>Streptophyta</taxon>
        <taxon>Embryophyta</taxon>
        <taxon>Tracheophyta</taxon>
        <taxon>Spermatophyta</taxon>
        <taxon>Magnoliopsida</taxon>
        <taxon>eudicotyledons</taxon>
        <taxon>Gunneridae</taxon>
        <taxon>Pentapetalae</taxon>
        <taxon>rosids</taxon>
        <taxon>fabids</taxon>
        <taxon>Malpighiales</taxon>
        <taxon>Salicaceae</taxon>
        <taxon>Saliceae</taxon>
        <taxon>Populus</taxon>
    </lineage>
</organism>
<evidence type="ECO:0000313" key="2">
    <source>
        <dbReference type="Proteomes" id="UP000006729"/>
    </source>
</evidence>
<comment type="caution">
    <text evidence="1">The sequence shown here is derived from an EMBL/GenBank/DDBJ whole genome shotgun (WGS) entry which is preliminary data.</text>
</comment>
<sequence length="136" mass="15723">GVGKLPNHVNVCVFDFWNFPTRELWNLLRALSIRSNLPWVCIGDFNDLLQLEDKKGDNPHLLSLLQGFRNIVEDCNLIDISLMGYPFTWERGKGTPAQVQERLDRALCTNSWQSHYQNVELLNLTVKTSNHNPIYL</sequence>
<feature type="non-terminal residue" evidence="1">
    <location>
        <position position="136"/>
    </location>
</feature>
<dbReference type="Proteomes" id="UP000006729">
    <property type="component" value="Chromosome 4"/>
</dbReference>
<gene>
    <name evidence="1" type="ORF">POPTR_004G117750v4</name>
</gene>